<reference evidence="2" key="2">
    <citation type="submission" date="2021-08" db="EMBL/GenBank/DDBJ databases">
        <authorList>
            <person name="Gostincar C."/>
            <person name="Sun X."/>
            <person name="Song Z."/>
            <person name="Gunde-Cimerman N."/>
        </authorList>
    </citation>
    <scope>NUCLEOTIDE SEQUENCE</scope>
    <source>
        <strain evidence="2">EXF-9298</strain>
    </source>
</reference>
<evidence type="ECO:0000313" key="2">
    <source>
        <dbReference type="EMBL" id="KAG9990450.1"/>
    </source>
</evidence>
<comment type="caution">
    <text evidence="2">The sequence shown here is derived from an EMBL/GenBank/DDBJ whole genome shotgun (WGS) entry which is preliminary data.</text>
</comment>
<evidence type="ECO:0000313" key="3">
    <source>
        <dbReference type="Proteomes" id="UP000729357"/>
    </source>
</evidence>
<feature type="compositionally biased region" description="Low complexity" evidence="1">
    <location>
        <begin position="309"/>
        <end position="322"/>
    </location>
</feature>
<reference evidence="2" key="1">
    <citation type="journal article" date="2021" name="J Fungi (Basel)">
        <title>Virulence traits and population genomics of the black yeast Aureobasidium melanogenum.</title>
        <authorList>
            <person name="Cernosa A."/>
            <person name="Sun X."/>
            <person name="Gostincar C."/>
            <person name="Fang C."/>
            <person name="Gunde-Cimerman N."/>
            <person name="Song Z."/>
        </authorList>
    </citation>
    <scope>NUCLEOTIDE SEQUENCE</scope>
    <source>
        <strain evidence="2">EXF-9298</strain>
    </source>
</reference>
<dbReference type="EMBL" id="JAHFXS010000031">
    <property type="protein sequence ID" value="KAG9990450.1"/>
    <property type="molecule type" value="Genomic_DNA"/>
</dbReference>
<protein>
    <submittedName>
        <fullName evidence="2">Uncharacterized protein</fullName>
    </submittedName>
</protein>
<organism evidence="2 3">
    <name type="scientific">Aureobasidium melanogenum</name>
    <name type="common">Aureobasidium pullulans var. melanogenum</name>
    <dbReference type="NCBI Taxonomy" id="46634"/>
    <lineage>
        <taxon>Eukaryota</taxon>
        <taxon>Fungi</taxon>
        <taxon>Dikarya</taxon>
        <taxon>Ascomycota</taxon>
        <taxon>Pezizomycotina</taxon>
        <taxon>Dothideomycetes</taxon>
        <taxon>Dothideomycetidae</taxon>
        <taxon>Dothideales</taxon>
        <taxon>Saccotheciaceae</taxon>
        <taxon>Aureobasidium</taxon>
    </lineage>
</organism>
<evidence type="ECO:0000256" key="1">
    <source>
        <dbReference type="SAM" id="MobiDB-lite"/>
    </source>
</evidence>
<sequence>MATQADIDALSDKLSTARPLSWVIADCPVVALFKNNSTERLDSLGQPLDRNGCGDLLRLWVGMNEDTHELFVTLTIRIRMSPVRKKTRRQGRLMFMVVPSNTLQLQSSVVGYNDLGNKLSQHLFDMPSDTQSAKSKLLHLSFELGPHTSHVIMPAFQCRSNVMPQAMTLLCKLKSLSETSSFQLYTNLVESRHVAIQRVSNILLDGHPIITPSVDTKGFYPGGRSACRNQWADQGWLEAEDKDPSGRESEVQKNQKDLHIPFDPRPPPPYEPNNVQNHVPASPVLCGSPSSPRNIVSVSEQGLPATAPPSHSSPVQSVSQLHSQQLRADKSETALTGTDRAFVRVRNPTPSTPETSLSSNYTATFLSGFPDQSPLPQIEDRLAAQIRAVASDSPFPSVQVAASSAAERALDNDNASTRVNTPTRIVDCVLDSTSRKRQPSYSLGASNVTKRPALSHQNHQVLLLDDLQAGFSPTIPNTISCHDEDTTHPIMENSIATDQKDQLTYWLSHAWHYCPTAHYLFVTELLSYGSALSSNHSEDEIATCHVNCTVAIIAHCTKLMLTEELNYAGPDCEVDAEIRALVRWFNKAVAGCGGFVDDLLIDSTYSSLRRFVQTALSPISYGCRTQTPIMEDEVDAHDALNAPLYFAPVATPELDLDTQLGLDCLEETLVIRPSLGEECKTVDITNHENHLTPDVIREGGEDWIDFYWTMVDLVIPGEKTLLDPRDPVIGDVTTPWINANFNAKVFVTNFFNPKNDMPQYDINNDEFQAWLLEWRSAAQVQHYGPGESEGNAVPTRGEIAAYKNQRERHLLNLVHSFGTRTCVHYEVFIMWDFNASAAEGECTSPRVSASNIRLLFDVVDAYPPEHLDRLELHFVFKDVRQGRYAHVAKSKRQYDCDTRLGHQWVKIIKDAIRESQQLTDDLEEGLYPNIDAILPLKWDIAHDVRRKMLRTFGRNNVLDRGQLKFMMFDAFKESRRARRQDPDVRRWLREA</sequence>
<dbReference type="AlphaFoldDB" id="A0A9P8JZM0"/>
<feature type="region of interest" description="Disordered" evidence="1">
    <location>
        <begin position="239"/>
        <end position="322"/>
    </location>
</feature>
<gene>
    <name evidence="2" type="ORF">KCU98_g1131</name>
</gene>
<feature type="compositionally biased region" description="Basic and acidic residues" evidence="1">
    <location>
        <begin position="242"/>
        <end position="262"/>
    </location>
</feature>
<accession>A0A9P8JZM0</accession>
<feature type="non-terminal residue" evidence="2">
    <location>
        <position position="1"/>
    </location>
</feature>
<name>A0A9P8JZM0_AURME</name>
<dbReference type="Proteomes" id="UP000729357">
    <property type="component" value="Unassembled WGS sequence"/>
</dbReference>
<feature type="compositionally biased region" description="Polar residues" evidence="1">
    <location>
        <begin position="288"/>
        <end position="300"/>
    </location>
</feature>
<keyword evidence="3" id="KW-1185">Reference proteome</keyword>
<proteinExistence type="predicted"/>